<reference evidence="6" key="1">
    <citation type="submission" date="2021-06" db="EMBL/GenBank/DDBJ databases">
        <title>Halomicroarcula sp. F24A a new haloarchaeum isolated from saline soil.</title>
        <authorList>
            <person name="Duran-Viseras A."/>
            <person name="Sanchez-Porro C."/>
            <person name="Ventosa A."/>
        </authorList>
    </citation>
    <scope>NUCLEOTIDE SEQUENCE</scope>
    <source>
        <strain evidence="6">F24A</strain>
    </source>
</reference>
<dbReference type="RefSeq" id="WP_220588959.1">
    <property type="nucleotide sequence ID" value="NZ_RKLQ01000002.1"/>
</dbReference>
<keyword evidence="7" id="KW-1185">Reference proteome</keyword>
<feature type="transmembrane region" description="Helical" evidence="5">
    <location>
        <begin position="128"/>
        <end position="148"/>
    </location>
</feature>
<dbReference type="Proteomes" id="UP000783863">
    <property type="component" value="Unassembled WGS sequence"/>
</dbReference>
<evidence type="ECO:0000313" key="6">
    <source>
        <dbReference type="EMBL" id="MBX0304758.1"/>
    </source>
</evidence>
<feature type="transmembrane region" description="Helical" evidence="5">
    <location>
        <begin position="61"/>
        <end position="82"/>
    </location>
</feature>
<feature type="transmembrane region" description="Helical" evidence="5">
    <location>
        <begin position="29"/>
        <end position="49"/>
    </location>
</feature>
<organism evidence="6 7">
    <name type="scientific">Haloarcula salinisoli</name>
    <dbReference type="NCBI Taxonomy" id="2487746"/>
    <lineage>
        <taxon>Archaea</taxon>
        <taxon>Methanobacteriati</taxon>
        <taxon>Methanobacteriota</taxon>
        <taxon>Stenosarchaea group</taxon>
        <taxon>Halobacteria</taxon>
        <taxon>Halobacteriales</taxon>
        <taxon>Haloarculaceae</taxon>
        <taxon>Haloarcula</taxon>
    </lineage>
</organism>
<dbReference type="InterPro" id="IPR000292">
    <property type="entry name" value="For/NO2_transpt"/>
</dbReference>
<gene>
    <name evidence="6" type="ORF">EGD98_13865</name>
</gene>
<keyword evidence="2 5" id="KW-0812">Transmembrane</keyword>
<evidence type="ECO:0000256" key="4">
    <source>
        <dbReference type="ARBA" id="ARBA00023136"/>
    </source>
</evidence>
<feature type="transmembrane region" description="Helical" evidence="5">
    <location>
        <begin position="102"/>
        <end position="121"/>
    </location>
</feature>
<evidence type="ECO:0000256" key="3">
    <source>
        <dbReference type="ARBA" id="ARBA00022989"/>
    </source>
</evidence>
<feature type="transmembrane region" description="Helical" evidence="5">
    <location>
        <begin position="192"/>
        <end position="221"/>
    </location>
</feature>
<name>A0A8J7YJJ6_9EURY</name>
<evidence type="ECO:0000256" key="2">
    <source>
        <dbReference type="ARBA" id="ARBA00022692"/>
    </source>
</evidence>
<dbReference type="Pfam" id="PF01226">
    <property type="entry name" value="Form_Nir_trans"/>
    <property type="match status" value="1"/>
</dbReference>
<comment type="caution">
    <text evidence="6">The sequence shown here is derived from an EMBL/GenBank/DDBJ whole genome shotgun (WGS) entry which is preliminary data.</text>
</comment>
<dbReference type="GO" id="GO:0005886">
    <property type="term" value="C:plasma membrane"/>
    <property type="evidence" value="ECO:0007669"/>
    <property type="project" value="TreeGrafter"/>
</dbReference>
<proteinExistence type="predicted"/>
<dbReference type="PANTHER" id="PTHR30520">
    <property type="entry name" value="FORMATE TRANSPORTER-RELATED"/>
    <property type="match status" value="1"/>
</dbReference>
<keyword evidence="4 5" id="KW-0472">Membrane</keyword>
<evidence type="ECO:0000256" key="1">
    <source>
        <dbReference type="ARBA" id="ARBA00004141"/>
    </source>
</evidence>
<dbReference type="GO" id="GO:0015499">
    <property type="term" value="F:formate transmembrane transporter activity"/>
    <property type="evidence" value="ECO:0007669"/>
    <property type="project" value="TreeGrafter"/>
</dbReference>
<sequence>MPAAPTPDEVFDRAVEEGQRRLDQSLLELVSTSFIAGFTIVFGLVGLGIVESRLQPVGHGVAALGGAVAFGVGIVFLVAGRTELFNENFSDPTAAAVDSGEVTALWALLRLWVVTLVGNLVGGGLFSLVFVVEGAVPAGTPAVLAAVATESVGRDLLASFARAIAGGALVSLLSFLLVSVDNEGSRLALSYVVGVLLALGPLEHVIVTALHVFLGVLFGAGVGATRFTIVVSVVTAGNIVGGLGLVTFAHVAQAAGART</sequence>
<dbReference type="Gene3D" id="1.20.1080.10">
    <property type="entry name" value="Glycerol uptake facilitator protein"/>
    <property type="match status" value="1"/>
</dbReference>
<feature type="transmembrane region" description="Helical" evidence="5">
    <location>
        <begin position="160"/>
        <end position="180"/>
    </location>
</feature>
<feature type="transmembrane region" description="Helical" evidence="5">
    <location>
        <begin position="227"/>
        <end position="252"/>
    </location>
</feature>
<evidence type="ECO:0000256" key="5">
    <source>
        <dbReference type="SAM" id="Phobius"/>
    </source>
</evidence>
<dbReference type="AlphaFoldDB" id="A0A8J7YJJ6"/>
<dbReference type="InterPro" id="IPR023271">
    <property type="entry name" value="Aquaporin-like"/>
</dbReference>
<accession>A0A8J7YJJ6</accession>
<keyword evidence="3 5" id="KW-1133">Transmembrane helix</keyword>
<evidence type="ECO:0000313" key="7">
    <source>
        <dbReference type="Proteomes" id="UP000783863"/>
    </source>
</evidence>
<dbReference type="PANTHER" id="PTHR30520:SF2">
    <property type="entry name" value="INNER MEMBRANE PROTEIN YFDC"/>
    <property type="match status" value="1"/>
</dbReference>
<protein>
    <submittedName>
        <fullName evidence="6">Formate/nitrite transporter family protein</fullName>
    </submittedName>
</protein>
<comment type="subcellular location">
    <subcellularLocation>
        <location evidence="1">Membrane</location>
        <topology evidence="1">Multi-pass membrane protein</topology>
    </subcellularLocation>
</comment>
<dbReference type="EMBL" id="RKLQ01000002">
    <property type="protein sequence ID" value="MBX0304758.1"/>
    <property type="molecule type" value="Genomic_DNA"/>
</dbReference>